<comment type="caution">
    <text evidence="2">The sequence shown here is derived from an EMBL/GenBank/DDBJ whole genome shotgun (WGS) entry which is preliminary data.</text>
</comment>
<sequence length="257" mass="27933">MGRLSFFQSARPAFPLAWPASLSSLGRLLPRVPARTRRGRRPAPARMLQTPLVRPPSPRERVRARSRRHRRLPPATAVPYHCYRHVARARAPPSLPPARPPPLSPRPLPASNRASLSLLTLGPYPATAIGAGKLLELLARTNLPLAYKWDPSHSALLFVTAKQLQPLRPSSAASATTSLLSGRLCAAEQLALADPALPNPAYRSASPRPHLAPRPEIAPPRAFPASEHPRRRNAAVPPAVRHGKPTAEPHSPTRAPR</sequence>
<protein>
    <submittedName>
        <fullName evidence="2">Uncharacterized protein</fullName>
    </submittedName>
</protein>
<organism evidence="2 3">
    <name type="scientific">Panicum virgatum</name>
    <name type="common">Blackwell switchgrass</name>
    <dbReference type="NCBI Taxonomy" id="38727"/>
    <lineage>
        <taxon>Eukaryota</taxon>
        <taxon>Viridiplantae</taxon>
        <taxon>Streptophyta</taxon>
        <taxon>Embryophyta</taxon>
        <taxon>Tracheophyta</taxon>
        <taxon>Spermatophyta</taxon>
        <taxon>Magnoliopsida</taxon>
        <taxon>Liliopsida</taxon>
        <taxon>Poales</taxon>
        <taxon>Poaceae</taxon>
        <taxon>PACMAD clade</taxon>
        <taxon>Panicoideae</taxon>
        <taxon>Panicodae</taxon>
        <taxon>Paniceae</taxon>
        <taxon>Panicinae</taxon>
        <taxon>Panicum</taxon>
        <taxon>Panicum sect. Hiantes</taxon>
    </lineage>
</organism>
<keyword evidence="3" id="KW-1185">Reference proteome</keyword>
<dbReference type="Proteomes" id="UP000823388">
    <property type="component" value="Chromosome 5K"/>
</dbReference>
<feature type="region of interest" description="Disordered" evidence="1">
    <location>
        <begin position="33"/>
        <end position="68"/>
    </location>
</feature>
<evidence type="ECO:0000313" key="3">
    <source>
        <dbReference type="Proteomes" id="UP000823388"/>
    </source>
</evidence>
<evidence type="ECO:0000256" key="1">
    <source>
        <dbReference type="SAM" id="MobiDB-lite"/>
    </source>
</evidence>
<dbReference type="EMBL" id="CM029045">
    <property type="protein sequence ID" value="KAG2595826.1"/>
    <property type="molecule type" value="Genomic_DNA"/>
</dbReference>
<accession>A0A8T0SGU1</accession>
<feature type="region of interest" description="Disordered" evidence="1">
    <location>
        <begin position="197"/>
        <end position="257"/>
    </location>
</feature>
<gene>
    <name evidence="2" type="ORF">PVAP13_5KG104474</name>
</gene>
<reference evidence="2" key="1">
    <citation type="submission" date="2020-05" db="EMBL/GenBank/DDBJ databases">
        <title>WGS assembly of Panicum virgatum.</title>
        <authorList>
            <person name="Lovell J.T."/>
            <person name="Jenkins J."/>
            <person name="Shu S."/>
            <person name="Juenger T.E."/>
            <person name="Schmutz J."/>
        </authorList>
    </citation>
    <scope>NUCLEOTIDE SEQUENCE</scope>
    <source>
        <strain evidence="2">AP13</strain>
    </source>
</reference>
<proteinExistence type="predicted"/>
<feature type="compositionally biased region" description="Pro residues" evidence="1">
    <location>
        <begin position="210"/>
        <end position="222"/>
    </location>
</feature>
<name>A0A8T0SGU1_PANVG</name>
<evidence type="ECO:0000313" key="2">
    <source>
        <dbReference type="EMBL" id="KAG2595826.1"/>
    </source>
</evidence>
<dbReference type="AlphaFoldDB" id="A0A8T0SGU1"/>
<feature type="compositionally biased region" description="Basic residues" evidence="1">
    <location>
        <begin position="34"/>
        <end position="43"/>
    </location>
</feature>